<accession>A0A7R9FJC0</accession>
<evidence type="ECO:0000256" key="1">
    <source>
        <dbReference type="SAM" id="MobiDB-lite"/>
    </source>
</evidence>
<gene>
    <name evidence="2" type="ORF">TTEB3V08_LOCUS2738</name>
</gene>
<name>A0A7R9FJC0_9NEOP</name>
<dbReference type="EMBL" id="OE000664">
    <property type="protein sequence ID" value="CAD7454638.1"/>
    <property type="molecule type" value="Genomic_DNA"/>
</dbReference>
<protein>
    <submittedName>
        <fullName evidence="2">Uncharacterized protein</fullName>
    </submittedName>
</protein>
<feature type="compositionally biased region" description="Basic and acidic residues" evidence="1">
    <location>
        <begin position="62"/>
        <end position="72"/>
    </location>
</feature>
<organism evidence="2">
    <name type="scientific">Timema tahoe</name>
    <dbReference type="NCBI Taxonomy" id="61484"/>
    <lineage>
        <taxon>Eukaryota</taxon>
        <taxon>Metazoa</taxon>
        <taxon>Ecdysozoa</taxon>
        <taxon>Arthropoda</taxon>
        <taxon>Hexapoda</taxon>
        <taxon>Insecta</taxon>
        <taxon>Pterygota</taxon>
        <taxon>Neoptera</taxon>
        <taxon>Polyneoptera</taxon>
        <taxon>Phasmatodea</taxon>
        <taxon>Timematodea</taxon>
        <taxon>Timematoidea</taxon>
        <taxon>Timematidae</taxon>
        <taxon>Timema</taxon>
    </lineage>
</organism>
<proteinExistence type="predicted"/>
<reference evidence="2" key="1">
    <citation type="submission" date="2020-11" db="EMBL/GenBank/DDBJ databases">
        <authorList>
            <person name="Tran Van P."/>
        </authorList>
    </citation>
    <scope>NUCLEOTIDE SEQUENCE</scope>
</reference>
<feature type="region of interest" description="Disordered" evidence="1">
    <location>
        <begin position="55"/>
        <end position="77"/>
    </location>
</feature>
<dbReference type="AlphaFoldDB" id="A0A7R9FJC0"/>
<sequence length="153" mass="17432">MLRKGGFCHNDGEEQNEAVEEIVPTVDSWEDVGHDVGVHYEDFMNLDENLAMCGEPIDESSDEKGEQTEIPEKPIPTSTQAMVHIGELRQFVEEQHNVSHPIPQALNKLEDVGYKLIPDFMDFYYALGMAIGDRLIFKKTSKNNTWETTRVYA</sequence>
<evidence type="ECO:0000313" key="2">
    <source>
        <dbReference type="EMBL" id="CAD7454638.1"/>
    </source>
</evidence>